<protein>
    <recommendedName>
        <fullName evidence="4">DNA helicase</fullName>
        <ecNumber evidence="4">3.6.4.12</ecNumber>
    </recommendedName>
</protein>
<evidence type="ECO:0000256" key="10">
    <source>
        <dbReference type="ARBA" id="ARBA00023242"/>
    </source>
</evidence>
<dbReference type="SMART" id="SM00487">
    <property type="entry name" value="DEXDc"/>
    <property type="match status" value="1"/>
</dbReference>
<comment type="catalytic activity">
    <reaction evidence="11">
        <text>ATP + H2O = ADP + phosphate + H(+)</text>
        <dbReference type="Rhea" id="RHEA:13065"/>
        <dbReference type="ChEBI" id="CHEBI:15377"/>
        <dbReference type="ChEBI" id="CHEBI:15378"/>
        <dbReference type="ChEBI" id="CHEBI:30616"/>
        <dbReference type="ChEBI" id="CHEBI:43474"/>
        <dbReference type="ChEBI" id="CHEBI:456216"/>
        <dbReference type="EC" id="3.6.4.12"/>
    </reaction>
    <physiologicalReaction direction="left-to-right" evidence="11">
        <dbReference type="Rhea" id="RHEA:13066"/>
    </physiologicalReaction>
</comment>
<keyword evidence="7" id="KW-0378">Hydrolase</keyword>
<dbReference type="InterPro" id="IPR048761">
    <property type="entry name" value="SMUBP-2_HCS1_1B"/>
</dbReference>
<keyword evidence="9" id="KW-0067">ATP-binding</keyword>
<gene>
    <name evidence="15" type="ORF">NliqN6_1073</name>
</gene>
<dbReference type="Gene3D" id="2.40.30.270">
    <property type="match status" value="1"/>
</dbReference>
<feature type="region of interest" description="Disordered" evidence="12">
    <location>
        <begin position="107"/>
        <end position="135"/>
    </location>
</feature>
<evidence type="ECO:0000256" key="8">
    <source>
        <dbReference type="ARBA" id="ARBA00022806"/>
    </source>
</evidence>
<dbReference type="GO" id="GO:0005634">
    <property type="term" value="C:nucleus"/>
    <property type="evidence" value="ECO:0007669"/>
    <property type="project" value="UniProtKB-SubCell"/>
</dbReference>
<evidence type="ECO:0000256" key="1">
    <source>
        <dbReference type="ARBA" id="ARBA00004123"/>
    </source>
</evidence>
<evidence type="ECO:0000256" key="9">
    <source>
        <dbReference type="ARBA" id="ARBA00022840"/>
    </source>
</evidence>
<evidence type="ECO:0000256" key="12">
    <source>
        <dbReference type="SAM" id="MobiDB-lite"/>
    </source>
</evidence>
<feature type="compositionally biased region" description="Polar residues" evidence="12">
    <location>
        <begin position="569"/>
        <end position="580"/>
    </location>
</feature>
<evidence type="ECO:0000313" key="15">
    <source>
        <dbReference type="EMBL" id="GHJ84671.1"/>
    </source>
</evidence>
<dbReference type="SUPFAM" id="SSF52540">
    <property type="entry name" value="P-loop containing nucleoside triphosphate hydrolases"/>
    <property type="match status" value="2"/>
</dbReference>
<organism evidence="15 16">
    <name type="scientific">Naganishia liquefaciens</name>
    <dbReference type="NCBI Taxonomy" id="104408"/>
    <lineage>
        <taxon>Eukaryota</taxon>
        <taxon>Fungi</taxon>
        <taxon>Dikarya</taxon>
        <taxon>Basidiomycota</taxon>
        <taxon>Agaricomycotina</taxon>
        <taxon>Tremellomycetes</taxon>
        <taxon>Filobasidiales</taxon>
        <taxon>Filobasidiaceae</taxon>
        <taxon>Naganishia</taxon>
    </lineage>
</organism>
<evidence type="ECO:0000256" key="11">
    <source>
        <dbReference type="ARBA" id="ARBA00048432"/>
    </source>
</evidence>
<dbReference type="GO" id="GO:0005524">
    <property type="term" value="F:ATP binding"/>
    <property type="evidence" value="ECO:0007669"/>
    <property type="project" value="UniProtKB-KW"/>
</dbReference>
<keyword evidence="16" id="KW-1185">Reference proteome</keyword>
<keyword evidence="6" id="KW-0547">Nucleotide-binding</keyword>
<dbReference type="InterPro" id="IPR003593">
    <property type="entry name" value="AAA+_ATPase"/>
</dbReference>
<dbReference type="GO" id="GO:0005737">
    <property type="term" value="C:cytoplasm"/>
    <property type="evidence" value="ECO:0007669"/>
    <property type="project" value="UniProtKB-SubCell"/>
</dbReference>
<accession>A0A8H3YEE1</accession>
<dbReference type="InterPro" id="IPR027417">
    <property type="entry name" value="P-loop_NTPase"/>
</dbReference>
<dbReference type="AlphaFoldDB" id="A0A8H3YEE1"/>
<dbReference type="PANTHER" id="PTHR43788:SF8">
    <property type="entry name" value="DNA-BINDING PROTEIN SMUBP-2"/>
    <property type="match status" value="1"/>
</dbReference>
<dbReference type="InterPro" id="IPR014001">
    <property type="entry name" value="Helicase_ATP-bd"/>
</dbReference>
<dbReference type="PANTHER" id="PTHR43788">
    <property type="entry name" value="DNA2/NAM7 HELICASE FAMILY MEMBER"/>
    <property type="match status" value="1"/>
</dbReference>
<dbReference type="InterPro" id="IPR050534">
    <property type="entry name" value="Coronavir_polyprotein_1ab"/>
</dbReference>
<reference evidence="15" key="1">
    <citation type="submission" date="2020-07" db="EMBL/GenBank/DDBJ databases">
        <title>Draft Genome Sequence of a Deep-Sea Yeast, Naganishia (Cryptococcus) liquefaciens strain N6.</title>
        <authorList>
            <person name="Han Y.W."/>
            <person name="Kajitani R."/>
            <person name="Morimoto H."/>
            <person name="Parhat M."/>
            <person name="Tsubouchi H."/>
            <person name="Bakenova O."/>
            <person name="Ogata M."/>
            <person name="Argunhan B."/>
            <person name="Aoki R."/>
            <person name="Kajiwara S."/>
            <person name="Itoh T."/>
            <person name="Iwasaki H."/>
        </authorList>
    </citation>
    <scope>NUCLEOTIDE SEQUENCE</scope>
    <source>
        <strain evidence="15">N6</strain>
    </source>
</reference>
<evidence type="ECO:0000256" key="2">
    <source>
        <dbReference type="ARBA" id="ARBA00004496"/>
    </source>
</evidence>
<dbReference type="InterPro" id="IPR041679">
    <property type="entry name" value="DNA2/NAM7-like_C"/>
</dbReference>
<dbReference type="Pfam" id="PF13087">
    <property type="entry name" value="AAA_12"/>
    <property type="match status" value="1"/>
</dbReference>
<dbReference type="SMART" id="SM00382">
    <property type="entry name" value="AAA"/>
    <property type="match status" value="1"/>
</dbReference>
<keyword evidence="5" id="KW-0963">Cytoplasm</keyword>
<comment type="subcellular location">
    <subcellularLocation>
        <location evidence="2">Cytoplasm</location>
    </subcellularLocation>
    <subcellularLocation>
        <location evidence="1">Nucleus</location>
    </subcellularLocation>
</comment>
<dbReference type="InterPro" id="IPR041677">
    <property type="entry name" value="DNA2/NAM7_AAA_11"/>
</dbReference>
<evidence type="ECO:0000256" key="5">
    <source>
        <dbReference type="ARBA" id="ARBA00022490"/>
    </source>
</evidence>
<dbReference type="Pfam" id="PF21138">
    <property type="entry name" value="SMUBP-2_HCS1_1B"/>
    <property type="match status" value="1"/>
</dbReference>
<dbReference type="GO" id="GO:0043139">
    <property type="term" value="F:5'-3' DNA helicase activity"/>
    <property type="evidence" value="ECO:0007669"/>
    <property type="project" value="TreeGrafter"/>
</dbReference>
<evidence type="ECO:0000256" key="6">
    <source>
        <dbReference type="ARBA" id="ARBA00022741"/>
    </source>
</evidence>
<feature type="region of interest" description="Disordered" evidence="12">
    <location>
        <begin position="492"/>
        <end position="616"/>
    </location>
</feature>
<evidence type="ECO:0000256" key="3">
    <source>
        <dbReference type="ARBA" id="ARBA00007913"/>
    </source>
</evidence>
<feature type="domain" description="AAA+ ATPase" evidence="13">
    <location>
        <begin position="261"/>
        <end position="486"/>
    </location>
</feature>
<dbReference type="EC" id="3.6.4.12" evidence="4"/>
<dbReference type="Proteomes" id="UP000620104">
    <property type="component" value="Unassembled WGS sequence"/>
</dbReference>
<name>A0A8H3YEE1_9TREE</name>
<comment type="similarity">
    <text evidence="3">Belongs to the DNA2/NAM7 helicase family.</text>
</comment>
<keyword evidence="8" id="KW-0347">Helicase</keyword>
<evidence type="ECO:0000259" key="14">
    <source>
        <dbReference type="SMART" id="SM00487"/>
    </source>
</evidence>
<feature type="domain" description="Helicase ATP-binding" evidence="14">
    <location>
        <begin position="243"/>
        <end position="490"/>
    </location>
</feature>
<evidence type="ECO:0000313" key="16">
    <source>
        <dbReference type="Proteomes" id="UP000620104"/>
    </source>
</evidence>
<dbReference type="Pfam" id="PF13086">
    <property type="entry name" value="AAA_11"/>
    <property type="match status" value="1"/>
</dbReference>
<proteinExistence type="inferred from homology"/>
<dbReference type="OrthoDB" id="6730379at2759"/>
<comment type="caution">
    <text evidence="15">The sequence shown here is derived from an EMBL/GenBank/DDBJ whole genome shotgun (WGS) entry which is preliminary data.</text>
</comment>
<dbReference type="Gene3D" id="3.40.50.300">
    <property type="entry name" value="P-loop containing nucleotide triphosphate hydrolases"/>
    <property type="match status" value="2"/>
</dbReference>
<evidence type="ECO:0000256" key="7">
    <source>
        <dbReference type="ARBA" id="ARBA00022801"/>
    </source>
</evidence>
<dbReference type="GO" id="GO:0003723">
    <property type="term" value="F:RNA binding"/>
    <property type="evidence" value="ECO:0007669"/>
    <property type="project" value="InterPro"/>
</dbReference>
<keyword evidence="10" id="KW-0539">Nucleus</keyword>
<evidence type="ECO:0000259" key="13">
    <source>
        <dbReference type="SMART" id="SM00382"/>
    </source>
</evidence>
<dbReference type="CDD" id="cd18808">
    <property type="entry name" value="SF1_C_Upf1"/>
    <property type="match status" value="1"/>
</dbReference>
<dbReference type="GO" id="GO:0016787">
    <property type="term" value="F:hydrolase activity"/>
    <property type="evidence" value="ECO:0007669"/>
    <property type="project" value="UniProtKB-KW"/>
</dbReference>
<dbReference type="InterPro" id="IPR047187">
    <property type="entry name" value="SF1_C_Upf1"/>
</dbReference>
<evidence type="ECO:0000256" key="4">
    <source>
        <dbReference type="ARBA" id="ARBA00012551"/>
    </source>
</evidence>
<dbReference type="EMBL" id="BLZA01000009">
    <property type="protein sequence ID" value="GHJ84671.1"/>
    <property type="molecule type" value="Genomic_DNA"/>
</dbReference>
<sequence length="871" mass="95441">MSTHDPNPPDLLQPSIPTRCEIHTFLTRHLELLVAERQAEIEQTSLLASNCSPKLLEKRGLAIGSLGVSNISVGLGGKTQIELHLPSAYHNSPLLPPHTFRTGDPARLEANPSNVNATGKKKVKPPPAAVGESEGVEGVVSKVTSEKITLSVDSGKDLDLPERLRLIKLANSGTFDRMETTLRHVARTMLSHVLPYDSALDTTKQPWNSALLKVIFGLQMPSAAPLESLVPEEGDASTPIKWFDETLNDSQKRAVEFTLRANEVACIHGPPGTGKTFTLVEIVRQLVLVQEKRVLICGASNLAVDNLLARLAPLFPPSAVIRLGHPARITQSLLTRTLDYRASRSDEAEIAGEVKDELEGKMRELGRKKGEKGWVKGRERAKKWDDVRELRKEYRTREAKIVKNVMAGAQIVLSTCHGAGSRQLNNMNFDVCIIDEATQAMEAVCWIPILKSSKMILAGDPLQLPPTILSAKQKTSAVKVKVRPLDFPETKSVLGEASPAGTLSADDATAQPIDGPVEADSPSDAPELDESGSFEAADSKEDQPAAPQSPALGLESQKVSRQAGKATLYTAQSSKDQVINETADLSDDPYPREGIDGENSSDELVKDDMQEDNPSVRRTRLEPPRTLETTMFDRLERMFGAGIKRLLSVQYRMHASIAEFPSKELYSSALISHETVASRRLIDLPSIINKDSEDAQDVLEPTLVFFDTAGTEMYERLEGDEVDSSVNKTSVGEGSRYNENEAEIVSKWVRQLISHGVPETEIAIITPYQAQVAHLSSLLRDDFPGLVCGSVDGMQGQEREAVVLSLVRSNPEREVGFLAEYRRLNVAMTRAKRQLCVVGDSGTVGKGSSYLKQWMKFLEEHADVRWAGDSL</sequence>